<name>A0ABV2ZL92_9ACTN</name>
<sequence length="233" mass="24841">MDGSRMTRPSLPNPLEPVGHRRDGRPIYPILGASPEDDSNKPGDEGDAPSSGVTKEDLSRLLAREKTQGGRAAVKKLLGDLGFDSSEALTEFITTKRDADQAALTEMERRERAAEEKLRSAESREAQALARERAAIRRATLGGLGATGDDLDDAVLLIDRALHDQPDADEAAVETAAEQLKERRPELFGPARETVPPAPGGSPAGGTPKRGGIPPRRGAAGLEMARRRGLISD</sequence>
<protein>
    <submittedName>
        <fullName evidence="3">Uncharacterized protein</fullName>
    </submittedName>
</protein>
<evidence type="ECO:0000256" key="1">
    <source>
        <dbReference type="SAM" id="Coils"/>
    </source>
</evidence>
<feature type="region of interest" description="Disordered" evidence="2">
    <location>
        <begin position="167"/>
        <end position="233"/>
    </location>
</feature>
<dbReference type="RefSeq" id="WP_361704383.1">
    <property type="nucleotide sequence ID" value="NZ_JBEZVE010000012.1"/>
</dbReference>
<organism evidence="3 4">
    <name type="scientific">Streptomyces sp. 900129855</name>
    <dbReference type="NCBI Taxonomy" id="3155129"/>
    <lineage>
        <taxon>Bacteria</taxon>
        <taxon>Bacillati</taxon>
        <taxon>Actinomycetota</taxon>
        <taxon>Actinomycetes</taxon>
        <taxon>Kitasatosporales</taxon>
        <taxon>Streptomycetaceae</taxon>
        <taxon>Streptomyces</taxon>
    </lineage>
</organism>
<evidence type="ECO:0000313" key="3">
    <source>
        <dbReference type="EMBL" id="MEU3783321.1"/>
    </source>
</evidence>
<proteinExistence type="predicted"/>
<accession>A0ABV2ZL92</accession>
<comment type="caution">
    <text evidence="3">The sequence shown here is derived from an EMBL/GenBank/DDBJ whole genome shotgun (WGS) entry which is preliminary data.</text>
</comment>
<dbReference type="Proteomes" id="UP001550739">
    <property type="component" value="Unassembled WGS sequence"/>
</dbReference>
<dbReference type="EMBL" id="JBEZVE010000012">
    <property type="protein sequence ID" value="MEU3783321.1"/>
    <property type="molecule type" value="Genomic_DNA"/>
</dbReference>
<feature type="region of interest" description="Disordered" evidence="2">
    <location>
        <begin position="1"/>
        <end position="56"/>
    </location>
</feature>
<evidence type="ECO:0000313" key="4">
    <source>
        <dbReference type="Proteomes" id="UP001550739"/>
    </source>
</evidence>
<feature type="compositionally biased region" description="Low complexity" evidence="2">
    <location>
        <begin position="205"/>
        <end position="221"/>
    </location>
</feature>
<evidence type="ECO:0000256" key="2">
    <source>
        <dbReference type="SAM" id="MobiDB-lite"/>
    </source>
</evidence>
<feature type="coiled-coil region" evidence="1">
    <location>
        <begin position="97"/>
        <end position="131"/>
    </location>
</feature>
<reference evidence="3 4" key="1">
    <citation type="submission" date="2024-06" db="EMBL/GenBank/DDBJ databases">
        <title>The Natural Products Discovery Center: Release of the First 8490 Sequenced Strains for Exploring Actinobacteria Biosynthetic Diversity.</title>
        <authorList>
            <person name="Kalkreuter E."/>
            <person name="Kautsar S.A."/>
            <person name="Yang D."/>
            <person name="Bader C.D."/>
            <person name="Teijaro C.N."/>
            <person name="Fluegel L."/>
            <person name="Davis C.M."/>
            <person name="Simpson J.R."/>
            <person name="Lauterbach L."/>
            <person name="Steele A.D."/>
            <person name="Gui C."/>
            <person name="Meng S."/>
            <person name="Li G."/>
            <person name="Viehrig K."/>
            <person name="Ye F."/>
            <person name="Su P."/>
            <person name="Kiefer A.F."/>
            <person name="Nichols A."/>
            <person name="Cepeda A.J."/>
            <person name="Yan W."/>
            <person name="Fan B."/>
            <person name="Jiang Y."/>
            <person name="Adhikari A."/>
            <person name="Zheng C.-J."/>
            <person name="Schuster L."/>
            <person name="Cowan T.M."/>
            <person name="Smanski M.J."/>
            <person name="Chevrette M.G."/>
            <person name="De Carvalho L.P.S."/>
            <person name="Shen B."/>
        </authorList>
    </citation>
    <scope>NUCLEOTIDE SEQUENCE [LARGE SCALE GENOMIC DNA]</scope>
    <source>
        <strain evidence="3 4">NPDC033843</strain>
    </source>
</reference>
<keyword evidence="1" id="KW-0175">Coiled coil</keyword>
<gene>
    <name evidence="3" type="ORF">AB0E89_22710</name>
</gene>
<keyword evidence="4" id="KW-1185">Reference proteome</keyword>